<organism evidence="7 8">
    <name type="scientific">Serpens gallinarum</name>
    <dbReference type="NCBI Taxonomy" id="2763075"/>
    <lineage>
        <taxon>Bacteria</taxon>
        <taxon>Pseudomonadati</taxon>
        <taxon>Pseudomonadota</taxon>
        <taxon>Gammaproteobacteria</taxon>
        <taxon>Pseudomonadales</taxon>
        <taxon>Pseudomonadaceae</taxon>
        <taxon>Pseudomonas</taxon>
    </lineage>
</organism>
<keyword evidence="3" id="KW-0808">Transferase</keyword>
<dbReference type="GO" id="GO:0016746">
    <property type="term" value="F:acyltransferase activity"/>
    <property type="evidence" value="ECO:0007669"/>
    <property type="project" value="UniProtKB-KW"/>
</dbReference>
<evidence type="ECO:0000256" key="2">
    <source>
        <dbReference type="ARBA" id="ARBA00022516"/>
    </source>
</evidence>
<dbReference type="SUPFAM" id="SSF69593">
    <property type="entry name" value="Glycerol-3-phosphate (1)-acyltransferase"/>
    <property type="match status" value="1"/>
</dbReference>
<accession>A0ABR8TPX1</accession>
<dbReference type="RefSeq" id="WP_251836603.1">
    <property type="nucleotide sequence ID" value="NZ_JACSQG010000005.1"/>
</dbReference>
<gene>
    <name evidence="7" type="ORF">H9642_11585</name>
</gene>
<evidence type="ECO:0000256" key="3">
    <source>
        <dbReference type="ARBA" id="ARBA00022679"/>
    </source>
</evidence>
<dbReference type="EMBL" id="JACSQG010000005">
    <property type="protein sequence ID" value="MBD7977828.1"/>
    <property type="molecule type" value="Genomic_DNA"/>
</dbReference>
<keyword evidence="5 7" id="KW-0012">Acyltransferase</keyword>
<name>A0ABR8TPX1_9PSED</name>
<evidence type="ECO:0000313" key="7">
    <source>
        <dbReference type="EMBL" id="MBD7977828.1"/>
    </source>
</evidence>
<dbReference type="Pfam" id="PF01553">
    <property type="entry name" value="Acyltransferase"/>
    <property type="match status" value="1"/>
</dbReference>
<dbReference type="SMART" id="SM00563">
    <property type="entry name" value="PlsC"/>
    <property type="match status" value="1"/>
</dbReference>
<proteinExistence type="predicted"/>
<keyword evidence="2" id="KW-0444">Lipid biosynthesis</keyword>
<feature type="domain" description="Phospholipid/glycerol acyltransferase" evidence="6">
    <location>
        <begin position="72"/>
        <end position="183"/>
    </location>
</feature>
<protein>
    <submittedName>
        <fullName evidence="7">1-acyl-sn-glycerol-3-phosphate acyltransferase</fullName>
    </submittedName>
</protein>
<dbReference type="CDD" id="cd07989">
    <property type="entry name" value="LPLAT_AGPAT-like"/>
    <property type="match status" value="1"/>
</dbReference>
<keyword evidence="4" id="KW-0443">Lipid metabolism</keyword>
<dbReference type="PANTHER" id="PTHR10434:SF64">
    <property type="entry name" value="1-ACYL-SN-GLYCEROL-3-PHOSPHATE ACYLTRANSFERASE-RELATED"/>
    <property type="match status" value="1"/>
</dbReference>
<evidence type="ECO:0000256" key="4">
    <source>
        <dbReference type="ARBA" id="ARBA00023098"/>
    </source>
</evidence>
<evidence type="ECO:0000313" key="8">
    <source>
        <dbReference type="Proteomes" id="UP000611945"/>
    </source>
</evidence>
<reference evidence="7 8" key="1">
    <citation type="submission" date="2020-08" db="EMBL/GenBank/DDBJ databases">
        <title>A Genomic Blueprint of the Chicken Gut Microbiome.</title>
        <authorList>
            <person name="Gilroy R."/>
            <person name="Ravi A."/>
            <person name="Getino M."/>
            <person name="Pursley I."/>
            <person name="Horton D.L."/>
            <person name="Alikhan N.-F."/>
            <person name="Baker D."/>
            <person name="Gharbi K."/>
            <person name="Hall N."/>
            <person name="Watson M."/>
            <person name="Adriaenssens E.M."/>
            <person name="Foster-Nyarko E."/>
            <person name="Jarju S."/>
            <person name="Secka A."/>
            <person name="Antonio M."/>
            <person name="Oren A."/>
            <person name="Chaudhuri R."/>
            <person name="La Ragione R.M."/>
            <person name="Hildebrand F."/>
            <person name="Pallen M.J."/>
        </authorList>
    </citation>
    <scope>NUCLEOTIDE SEQUENCE [LARGE SCALE GENOMIC DNA]</scope>
    <source>
        <strain evidence="7 8">Sa2CUA2</strain>
    </source>
</reference>
<evidence type="ECO:0000259" key="6">
    <source>
        <dbReference type="SMART" id="SM00563"/>
    </source>
</evidence>
<evidence type="ECO:0000256" key="1">
    <source>
        <dbReference type="ARBA" id="ARBA00005189"/>
    </source>
</evidence>
<comment type="caution">
    <text evidence="7">The sequence shown here is derived from an EMBL/GenBank/DDBJ whole genome shotgun (WGS) entry which is preliminary data.</text>
</comment>
<comment type="pathway">
    <text evidence="1">Lipid metabolism.</text>
</comment>
<dbReference type="InterPro" id="IPR002123">
    <property type="entry name" value="Plipid/glycerol_acylTrfase"/>
</dbReference>
<dbReference type="PANTHER" id="PTHR10434">
    <property type="entry name" value="1-ACYL-SN-GLYCEROL-3-PHOSPHATE ACYLTRANSFERASE"/>
    <property type="match status" value="1"/>
</dbReference>
<sequence>MTALRYPARLLRLLLVIGLGALLAAAVALSTRLGTGPRAARRQRLTRWFHGRLAAALPFRVTVHGKLPDTPMLWIGNHVSWTDIPLLGQLMPLAFLAKAEVRRWPLAGWLALQGGTLFIRRGASDSGQVSGQLAERLRQPGSVMLFPEGTSTDGTAVRTFHGRLLSGAIDAGVAIQPVAIRYRRLGETDPIAPFIGDDDLLSHLRRLLRNEVADVDIFLLAPLESQGRSRNELARQAQAAVEHALFGTAESLKHAA</sequence>
<keyword evidence="8" id="KW-1185">Reference proteome</keyword>
<evidence type="ECO:0000256" key="5">
    <source>
        <dbReference type="ARBA" id="ARBA00023315"/>
    </source>
</evidence>
<dbReference type="Proteomes" id="UP000611945">
    <property type="component" value="Unassembled WGS sequence"/>
</dbReference>